<protein>
    <recommendedName>
        <fullName evidence="4">Fucolectin-related molecule</fullName>
    </recommendedName>
</protein>
<comment type="caution">
    <text evidence="2">The sequence shown here is derived from an EMBL/GenBank/DDBJ whole genome shotgun (WGS) entry which is preliminary data.</text>
</comment>
<evidence type="ECO:0000256" key="1">
    <source>
        <dbReference type="SAM" id="Phobius"/>
    </source>
</evidence>
<gene>
    <name evidence="2" type="ORF">ACJMK2_032021</name>
</gene>
<dbReference type="Gene3D" id="2.60.120.260">
    <property type="entry name" value="Galactose-binding domain-like"/>
    <property type="match status" value="1"/>
</dbReference>
<evidence type="ECO:0000313" key="3">
    <source>
        <dbReference type="Proteomes" id="UP001634394"/>
    </source>
</evidence>
<dbReference type="PANTHER" id="PTHR24035:SF109">
    <property type="entry name" value="PROTEIN DRAPER"/>
    <property type="match status" value="1"/>
</dbReference>
<reference evidence="2 3" key="1">
    <citation type="submission" date="2024-11" db="EMBL/GenBank/DDBJ databases">
        <title>Chromosome-level genome assembly of the freshwater bivalve Anodonta woodiana.</title>
        <authorList>
            <person name="Chen X."/>
        </authorList>
    </citation>
    <scope>NUCLEOTIDE SEQUENCE [LARGE SCALE GENOMIC DNA]</scope>
    <source>
        <strain evidence="2">MN2024</strain>
        <tissue evidence="2">Gills</tissue>
    </source>
</reference>
<evidence type="ECO:0008006" key="4">
    <source>
        <dbReference type="Google" id="ProtNLM"/>
    </source>
</evidence>
<dbReference type="SUPFAM" id="SSF49785">
    <property type="entry name" value="Galactose-binding domain-like"/>
    <property type="match status" value="1"/>
</dbReference>
<sequence length="428" mass="46504">MTCARKTTLIATTTRTVNFALKKHAVQSTTLQWIFNWTADKAVDGNISDVVPDISRTCSSTEQNTSSVNNTWEVDIGFQITVKTITVYGRTDKYFDQLSGFKLYIGNVSSPWIYSQEIQIYSSNDSIYVFKPNDAIASVISLKKVGKILLICEVTVEGECIGGNFSEFCNLTCGMCYAYHRCNQDNGTCPYGCDQGWKGTFCKEGCERGNYGYDCNETCGHCLYGNSNCSTSDGNCASGCIAGWQGYQCKRGCIPGQYGQNCNEKCGNCLNGNTSCDTSYGHCTNGCMAGWQGEDCKTVALRTVTSGDAGSHTGVIVGSVLAAIGVSISALVIIIVIVKDRRKKHTNETSTDNMTTAAPYANVIVGSPDAVGKITARTITENDITYSAIETARPHAGMRIGVTNNRSVVMELDVPVQNVYEKLRDKWK</sequence>
<feature type="transmembrane region" description="Helical" evidence="1">
    <location>
        <begin position="315"/>
        <end position="338"/>
    </location>
</feature>
<dbReference type="InterPro" id="IPR008979">
    <property type="entry name" value="Galactose-bd-like_sf"/>
</dbReference>
<dbReference type="EMBL" id="JBJQND010000004">
    <property type="protein sequence ID" value="KAL3879735.1"/>
    <property type="molecule type" value="Genomic_DNA"/>
</dbReference>
<evidence type="ECO:0000313" key="2">
    <source>
        <dbReference type="EMBL" id="KAL3879735.1"/>
    </source>
</evidence>
<keyword evidence="1" id="KW-1133">Transmembrane helix</keyword>
<dbReference type="PANTHER" id="PTHR24035">
    <property type="entry name" value="MULTIPLE EPIDERMAL GROWTH FACTOR-LIKE DOMAINS PROTEIN"/>
    <property type="match status" value="1"/>
</dbReference>
<dbReference type="InterPro" id="IPR052108">
    <property type="entry name" value="MEGF/SIB"/>
</dbReference>
<proteinExistence type="predicted"/>
<dbReference type="Proteomes" id="UP001634394">
    <property type="component" value="Unassembled WGS sequence"/>
</dbReference>
<name>A0ABD3X1Y1_SINWO</name>
<keyword evidence="3" id="KW-1185">Reference proteome</keyword>
<dbReference type="Gene3D" id="2.170.300.10">
    <property type="entry name" value="Tie2 ligand-binding domain superfamily"/>
    <property type="match status" value="1"/>
</dbReference>
<keyword evidence="1" id="KW-0812">Transmembrane</keyword>
<dbReference type="AlphaFoldDB" id="A0ABD3X1Y1"/>
<accession>A0ABD3X1Y1</accession>
<dbReference type="Pfam" id="PF22633">
    <property type="entry name" value="F5_F8_type_C_2"/>
    <property type="match status" value="1"/>
</dbReference>
<keyword evidence="1" id="KW-0472">Membrane</keyword>
<organism evidence="2 3">
    <name type="scientific">Sinanodonta woodiana</name>
    <name type="common">Chinese pond mussel</name>
    <name type="synonym">Anodonta woodiana</name>
    <dbReference type="NCBI Taxonomy" id="1069815"/>
    <lineage>
        <taxon>Eukaryota</taxon>
        <taxon>Metazoa</taxon>
        <taxon>Spiralia</taxon>
        <taxon>Lophotrochozoa</taxon>
        <taxon>Mollusca</taxon>
        <taxon>Bivalvia</taxon>
        <taxon>Autobranchia</taxon>
        <taxon>Heteroconchia</taxon>
        <taxon>Palaeoheterodonta</taxon>
        <taxon>Unionida</taxon>
        <taxon>Unionoidea</taxon>
        <taxon>Unionidae</taxon>
        <taxon>Unioninae</taxon>
        <taxon>Sinanodonta</taxon>
    </lineage>
</organism>